<reference evidence="7 8" key="1">
    <citation type="submission" date="2018-07" db="EMBL/GenBank/DDBJ databases">
        <title>Genomic Encyclopedia of Type Strains, Phase IV (KMG-IV): sequencing the most valuable type-strain genomes for metagenomic binning, comparative biology and taxonomic classification.</title>
        <authorList>
            <person name="Goeker M."/>
        </authorList>
    </citation>
    <scope>NUCLEOTIDE SEQUENCE [LARGE SCALE GENOMIC DNA]</scope>
    <source>
        <strain evidence="7 8">DSM 16500</strain>
    </source>
</reference>
<dbReference type="SUPFAM" id="SSF52833">
    <property type="entry name" value="Thioredoxin-like"/>
    <property type="match status" value="1"/>
</dbReference>
<evidence type="ECO:0000256" key="2">
    <source>
        <dbReference type="ARBA" id="ARBA00023002"/>
    </source>
</evidence>
<evidence type="ECO:0000256" key="5">
    <source>
        <dbReference type="SAM" id="SignalP"/>
    </source>
</evidence>
<dbReference type="GO" id="GO:0016491">
    <property type="term" value="F:oxidoreductase activity"/>
    <property type="evidence" value="ECO:0007669"/>
    <property type="project" value="UniProtKB-KW"/>
</dbReference>
<dbReference type="Proteomes" id="UP000254720">
    <property type="component" value="Unassembled WGS sequence"/>
</dbReference>
<organism evidence="7 8">
    <name type="scientific">Aquicella lusitana</name>
    <dbReference type="NCBI Taxonomy" id="254246"/>
    <lineage>
        <taxon>Bacteria</taxon>
        <taxon>Pseudomonadati</taxon>
        <taxon>Pseudomonadota</taxon>
        <taxon>Gammaproteobacteria</taxon>
        <taxon>Legionellales</taxon>
        <taxon>Coxiellaceae</taxon>
        <taxon>Aquicella</taxon>
    </lineage>
</organism>
<keyword evidence="3" id="KW-1015">Disulfide bond</keyword>
<proteinExistence type="predicted"/>
<evidence type="ECO:0000313" key="8">
    <source>
        <dbReference type="Proteomes" id="UP000254720"/>
    </source>
</evidence>
<accession>A0A370G7M2</accession>
<dbReference type="InterPro" id="IPR013766">
    <property type="entry name" value="Thioredoxin_domain"/>
</dbReference>
<dbReference type="PANTHER" id="PTHR13887">
    <property type="entry name" value="GLUTATHIONE S-TRANSFERASE KAPPA"/>
    <property type="match status" value="1"/>
</dbReference>
<feature type="chain" id="PRO_5016993694" evidence="5">
    <location>
        <begin position="24"/>
        <end position="203"/>
    </location>
</feature>
<feature type="domain" description="Thioredoxin" evidence="6">
    <location>
        <begin position="6"/>
        <end position="203"/>
    </location>
</feature>
<name>A0A370G7M2_9COXI</name>
<dbReference type="AlphaFoldDB" id="A0A370G7M2"/>
<dbReference type="EMBL" id="QQAX01000027">
    <property type="protein sequence ID" value="RDI39210.1"/>
    <property type="molecule type" value="Genomic_DNA"/>
</dbReference>
<dbReference type="InterPro" id="IPR001853">
    <property type="entry name" value="DSBA-like_thioredoxin_dom"/>
</dbReference>
<evidence type="ECO:0000256" key="3">
    <source>
        <dbReference type="ARBA" id="ARBA00023157"/>
    </source>
</evidence>
<dbReference type="PROSITE" id="PS51352">
    <property type="entry name" value="THIOREDOXIN_2"/>
    <property type="match status" value="1"/>
</dbReference>
<evidence type="ECO:0000256" key="4">
    <source>
        <dbReference type="ARBA" id="ARBA00023284"/>
    </source>
</evidence>
<sequence length="203" mass="22137">MLRKNILAFLPFLLFWLSWSAHAQSINNLFHQPGDPVAGNPRGNVTVVEFFDYQCSHCITMAPVMAAIIKANPNVRVVFKDFPIRGPVSEFAARAALAANKQGKYYSFSHALLTANQPLTQESVLDMAKAEGLNVSKLKKDMNSSSVKNQLKANYNLALALKLSGTPAFFIGKTNASGNSDIRFVLGAMSQSELQDAIDNASK</sequence>
<dbReference type="OrthoDB" id="9780340at2"/>
<evidence type="ECO:0000256" key="1">
    <source>
        <dbReference type="ARBA" id="ARBA00022729"/>
    </source>
</evidence>
<keyword evidence="1 5" id="KW-0732">Signal</keyword>
<protein>
    <submittedName>
        <fullName evidence="7">DSBA-like thioredoxin domain-containing protein</fullName>
    </submittedName>
</protein>
<dbReference type="InterPro" id="IPR036249">
    <property type="entry name" value="Thioredoxin-like_sf"/>
</dbReference>
<dbReference type="Gene3D" id="3.40.30.10">
    <property type="entry name" value="Glutaredoxin"/>
    <property type="match status" value="1"/>
</dbReference>
<dbReference type="Pfam" id="PF01323">
    <property type="entry name" value="DSBA"/>
    <property type="match status" value="1"/>
</dbReference>
<keyword evidence="8" id="KW-1185">Reference proteome</keyword>
<evidence type="ECO:0000313" key="7">
    <source>
        <dbReference type="EMBL" id="RDI39210.1"/>
    </source>
</evidence>
<gene>
    <name evidence="7" type="ORF">C8D86_12715</name>
</gene>
<dbReference type="CDD" id="cd03023">
    <property type="entry name" value="DsbA_Com1_like"/>
    <property type="match status" value="1"/>
</dbReference>
<keyword evidence="2" id="KW-0560">Oxidoreductase</keyword>
<dbReference type="RefSeq" id="WP_114835228.1">
    <property type="nucleotide sequence ID" value="NZ_LR699114.1"/>
</dbReference>
<feature type="signal peptide" evidence="5">
    <location>
        <begin position="1"/>
        <end position="23"/>
    </location>
</feature>
<evidence type="ECO:0000259" key="6">
    <source>
        <dbReference type="PROSITE" id="PS51352"/>
    </source>
</evidence>
<comment type="caution">
    <text evidence="7">The sequence shown here is derived from an EMBL/GenBank/DDBJ whole genome shotgun (WGS) entry which is preliminary data.</text>
</comment>
<keyword evidence="4" id="KW-0676">Redox-active center</keyword>
<dbReference type="PANTHER" id="PTHR13887:SF14">
    <property type="entry name" value="DISULFIDE BOND FORMATION PROTEIN D"/>
    <property type="match status" value="1"/>
</dbReference>